<dbReference type="Proteomes" id="UP000054383">
    <property type="component" value="Unassembled WGS sequence"/>
</dbReference>
<feature type="compositionally biased region" description="Basic and acidic residues" evidence="7">
    <location>
        <begin position="68"/>
        <end position="78"/>
    </location>
</feature>
<accession>A0A0U1M7P9</accession>
<name>A0A0U1M7P9_TALIS</name>
<feature type="region of interest" description="Disordered" evidence="7">
    <location>
        <begin position="52"/>
        <end position="93"/>
    </location>
</feature>
<dbReference type="PANTHER" id="PTHR47660:SF2">
    <property type="entry name" value="TRANSCRIPTION FACTOR WITH C2H2 AND ZN(2)-CYS(6) DNA BINDING DOMAIN (EUROFUNG)"/>
    <property type="match status" value="1"/>
</dbReference>
<keyword evidence="3" id="KW-0805">Transcription regulation</keyword>
<evidence type="ECO:0000313" key="10">
    <source>
        <dbReference type="Proteomes" id="UP000054383"/>
    </source>
</evidence>
<feature type="compositionally biased region" description="Polar residues" evidence="7">
    <location>
        <begin position="396"/>
        <end position="418"/>
    </location>
</feature>
<dbReference type="CDD" id="cd00067">
    <property type="entry name" value="GAL4"/>
    <property type="match status" value="1"/>
</dbReference>
<reference evidence="9 10" key="1">
    <citation type="submission" date="2015-04" db="EMBL/GenBank/DDBJ databases">
        <authorList>
            <person name="Syromyatnikov M.Y."/>
            <person name="Popov V.N."/>
        </authorList>
    </citation>
    <scope>NUCLEOTIDE SEQUENCE [LARGE SCALE GENOMIC DNA]</scope>
    <source>
        <strain evidence="9">WF-38-12</strain>
    </source>
</reference>
<feature type="region of interest" description="Disordered" evidence="7">
    <location>
        <begin position="166"/>
        <end position="236"/>
    </location>
</feature>
<dbReference type="OrthoDB" id="2574141at2759"/>
<feature type="compositionally biased region" description="Low complexity" evidence="7">
    <location>
        <begin position="347"/>
        <end position="357"/>
    </location>
</feature>
<dbReference type="PROSITE" id="PS50048">
    <property type="entry name" value="ZN2_CY6_FUNGAL_2"/>
    <property type="match status" value="1"/>
</dbReference>
<protein>
    <recommendedName>
        <fullName evidence="8">Zn(2)-C6 fungal-type domain-containing protein</fullName>
    </recommendedName>
</protein>
<dbReference type="STRING" id="28573.A0A0U1M7P9"/>
<dbReference type="OMA" id="DRCHARK"/>
<dbReference type="AlphaFoldDB" id="A0A0U1M7P9"/>
<feature type="compositionally biased region" description="Basic and acidic residues" evidence="7">
    <location>
        <begin position="380"/>
        <end position="392"/>
    </location>
</feature>
<sequence>MTDSDPQNSAAPQKRLACDRCHARKLRCFRDASMAECSRCVQRGYVCTYSPPLKSGRPKKGSSAVPKRIQETPGRDSLPDLDNSSLSSSSSISGAEPIGISAPMAYPLHLSAGCEVMNDQIYLSPLETTDPLYHVDAASTSVAPTVLPTTCRDNLHFKWLDMPMDRGDTSHHPNHSHQQHQHRNKSRETPSGDGSTSDVEWDSSLEGLPMNVPYGLHTPDQTPWSQSSTPNGSTLPEIMHSLSRLQQEFVHFRSQSSGGNNPPNTGRTLLPSFYPTFSPVNTILRPGQELVDLISRVFDECSLPSRRGQLPLRLTVDRRTLLPLILTPLSLLLSAYSDLLRDIGTASNQSQNRSNSNHNPCDSYFGSHSTMSITSSPREGFVDEHHQEERSRQHNHTNNNISVSRVSNPECPTSSMPSTPLVPDNLQLTLDAMSLNRPLQLVLVTTVIKHHLTYLGDALQEYQVHHMHGPDLGISESLFSTSITELRSSIKVLLSEAQSLL</sequence>
<dbReference type="InterPro" id="IPR001138">
    <property type="entry name" value="Zn2Cys6_DnaBD"/>
</dbReference>
<dbReference type="GO" id="GO:0003677">
    <property type="term" value="F:DNA binding"/>
    <property type="evidence" value="ECO:0007669"/>
    <property type="project" value="UniProtKB-KW"/>
</dbReference>
<feature type="compositionally biased region" description="Polar residues" evidence="7">
    <location>
        <begin position="366"/>
        <end position="377"/>
    </location>
</feature>
<keyword evidence="1" id="KW-0479">Metal-binding</keyword>
<dbReference type="PANTHER" id="PTHR47660">
    <property type="entry name" value="TRANSCRIPTION FACTOR WITH C2H2 AND ZN(2)-CYS(6) DNA BINDING DOMAIN (EUROFUNG)-RELATED-RELATED"/>
    <property type="match status" value="1"/>
</dbReference>
<dbReference type="Gene3D" id="4.10.240.10">
    <property type="entry name" value="Zn(2)-C6 fungal-type DNA-binding domain"/>
    <property type="match status" value="1"/>
</dbReference>
<dbReference type="GO" id="GO:0000981">
    <property type="term" value="F:DNA-binding transcription factor activity, RNA polymerase II-specific"/>
    <property type="evidence" value="ECO:0007669"/>
    <property type="project" value="InterPro"/>
</dbReference>
<evidence type="ECO:0000256" key="1">
    <source>
        <dbReference type="ARBA" id="ARBA00022723"/>
    </source>
</evidence>
<evidence type="ECO:0000256" key="2">
    <source>
        <dbReference type="ARBA" id="ARBA00022833"/>
    </source>
</evidence>
<organism evidence="9 10">
    <name type="scientific">Talaromyces islandicus</name>
    <name type="common">Penicillium islandicum</name>
    <dbReference type="NCBI Taxonomy" id="28573"/>
    <lineage>
        <taxon>Eukaryota</taxon>
        <taxon>Fungi</taxon>
        <taxon>Dikarya</taxon>
        <taxon>Ascomycota</taxon>
        <taxon>Pezizomycotina</taxon>
        <taxon>Eurotiomycetes</taxon>
        <taxon>Eurotiomycetidae</taxon>
        <taxon>Eurotiales</taxon>
        <taxon>Trichocomaceae</taxon>
        <taxon>Talaromyces</taxon>
        <taxon>Talaromyces sect. Islandici</taxon>
    </lineage>
</organism>
<dbReference type="InterPro" id="IPR036864">
    <property type="entry name" value="Zn2-C6_fun-type_DNA-bd_sf"/>
</dbReference>
<evidence type="ECO:0000256" key="6">
    <source>
        <dbReference type="ARBA" id="ARBA00023242"/>
    </source>
</evidence>
<keyword evidence="2" id="KW-0862">Zinc</keyword>
<evidence type="ECO:0000313" key="9">
    <source>
        <dbReference type="EMBL" id="CRG90946.1"/>
    </source>
</evidence>
<dbReference type="SMART" id="SM00066">
    <property type="entry name" value="GAL4"/>
    <property type="match status" value="1"/>
</dbReference>
<proteinExistence type="predicted"/>
<evidence type="ECO:0000256" key="3">
    <source>
        <dbReference type="ARBA" id="ARBA00023015"/>
    </source>
</evidence>
<evidence type="ECO:0000259" key="8">
    <source>
        <dbReference type="PROSITE" id="PS50048"/>
    </source>
</evidence>
<evidence type="ECO:0000256" key="4">
    <source>
        <dbReference type="ARBA" id="ARBA00023125"/>
    </source>
</evidence>
<dbReference type="GO" id="GO:0008270">
    <property type="term" value="F:zinc ion binding"/>
    <property type="evidence" value="ECO:0007669"/>
    <property type="project" value="InterPro"/>
</dbReference>
<keyword evidence="10" id="KW-1185">Reference proteome</keyword>
<gene>
    <name evidence="9" type="ORF">PISL3812_07994</name>
</gene>
<keyword evidence="5" id="KW-0804">Transcription</keyword>
<feature type="region of interest" description="Disordered" evidence="7">
    <location>
        <begin position="347"/>
        <end position="420"/>
    </location>
</feature>
<feature type="compositionally biased region" description="Low complexity" evidence="7">
    <location>
        <begin position="80"/>
        <end position="93"/>
    </location>
</feature>
<dbReference type="EMBL" id="CVMT01000008">
    <property type="protein sequence ID" value="CRG90946.1"/>
    <property type="molecule type" value="Genomic_DNA"/>
</dbReference>
<evidence type="ECO:0000256" key="5">
    <source>
        <dbReference type="ARBA" id="ARBA00023163"/>
    </source>
</evidence>
<dbReference type="SUPFAM" id="SSF57701">
    <property type="entry name" value="Zn2/Cys6 DNA-binding domain"/>
    <property type="match status" value="1"/>
</dbReference>
<evidence type="ECO:0000256" key="7">
    <source>
        <dbReference type="SAM" id="MobiDB-lite"/>
    </source>
</evidence>
<keyword evidence="6" id="KW-0539">Nucleus</keyword>
<dbReference type="Pfam" id="PF00172">
    <property type="entry name" value="Zn_clus"/>
    <property type="match status" value="1"/>
</dbReference>
<feature type="compositionally biased region" description="Polar residues" evidence="7">
    <location>
        <begin position="219"/>
        <end position="234"/>
    </location>
</feature>
<feature type="domain" description="Zn(2)-C6 fungal-type" evidence="8">
    <location>
        <begin position="17"/>
        <end position="49"/>
    </location>
</feature>
<dbReference type="PROSITE" id="PS00463">
    <property type="entry name" value="ZN2_CY6_FUNGAL_1"/>
    <property type="match status" value="1"/>
</dbReference>
<feature type="compositionally biased region" description="Basic residues" evidence="7">
    <location>
        <begin position="172"/>
        <end position="185"/>
    </location>
</feature>
<keyword evidence="4" id="KW-0238">DNA-binding</keyword>